<evidence type="ECO:0008006" key="4">
    <source>
        <dbReference type="Google" id="ProtNLM"/>
    </source>
</evidence>
<evidence type="ECO:0000313" key="3">
    <source>
        <dbReference type="Proteomes" id="UP001324634"/>
    </source>
</evidence>
<protein>
    <recommendedName>
        <fullName evidence="4">SHOCT domain-containing protein</fullName>
    </recommendedName>
</protein>
<feature type="transmembrane region" description="Helical" evidence="1">
    <location>
        <begin position="52"/>
        <end position="71"/>
    </location>
</feature>
<feature type="transmembrane region" description="Helical" evidence="1">
    <location>
        <begin position="92"/>
        <end position="114"/>
    </location>
</feature>
<evidence type="ECO:0000256" key="1">
    <source>
        <dbReference type="SAM" id="Phobius"/>
    </source>
</evidence>
<dbReference type="KEGG" id="psti:SOO65_09970"/>
<feature type="transmembrane region" description="Helical" evidence="1">
    <location>
        <begin position="21"/>
        <end position="40"/>
    </location>
</feature>
<dbReference type="AlphaFoldDB" id="A0AAX4HUX3"/>
<proteinExistence type="predicted"/>
<keyword evidence="1" id="KW-0812">Transmembrane</keyword>
<keyword evidence="1" id="KW-1133">Transmembrane helix</keyword>
<dbReference type="RefSeq" id="WP_321399917.1">
    <property type="nucleotide sequence ID" value="NZ_CP139487.1"/>
</dbReference>
<gene>
    <name evidence="2" type="ORF">SOO65_09970</name>
</gene>
<dbReference type="EMBL" id="CP139487">
    <property type="protein sequence ID" value="WPU67079.1"/>
    <property type="molecule type" value="Genomic_DNA"/>
</dbReference>
<accession>A0AAX4HUX3</accession>
<evidence type="ECO:0000313" key="2">
    <source>
        <dbReference type="EMBL" id="WPU67079.1"/>
    </source>
</evidence>
<sequence>MNNLNINKNLFRRGGILGRMDYFKNMMILFAATMVIYIVSFREVITNEALEAAFFVTMLVLLIGISYLSLINSFKRLRDLRGKTHNEIPFQIGLAVLMAIPYLSIIPLGILLFAEGAVTGHGSIFGRLESSLSNNRFEESKEEREAKKIDNLSRLYHLKETGGISEDEYKHYKDDVFKKSS</sequence>
<dbReference type="Proteomes" id="UP001324634">
    <property type="component" value="Chromosome"/>
</dbReference>
<keyword evidence="1" id="KW-0472">Membrane</keyword>
<organism evidence="2 3">
    <name type="scientific">Peredibacter starrii</name>
    <dbReference type="NCBI Taxonomy" id="28202"/>
    <lineage>
        <taxon>Bacteria</taxon>
        <taxon>Pseudomonadati</taxon>
        <taxon>Bdellovibrionota</taxon>
        <taxon>Bacteriovoracia</taxon>
        <taxon>Bacteriovoracales</taxon>
        <taxon>Bacteriovoracaceae</taxon>
        <taxon>Peredibacter</taxon>
    </lineage>
</organism>
<keyword evidence="3" id="KW-1185">Reference proteome</keyword>
<name>A0AAX4HUX3_9BACT</name>
<reference evidence="2 3" key="1">
    <citation type="submission" date="2023-11" db="EMBL/GenBank/DDBJ databases">
        <title>Peredibacter starrii A3.12.</title>
        <authorList>
            <person name="Mitchell R.J."/>
        </authorList>
    </citation>
    <scope>NUCLEOTIDE SEQUENCE [LARGE SCALE GENOMIC DNA]</scope>
    <source>
        <strain evidence="2 3">A3.12</strain>
    </source>
</reference>